<keyword evidence="1" id="KW-0812">Transmembrane</keyword>
<evidence type="ECO:0008006" key="4">
    <source>
        <dbReference type="Google" id="ProtNLM"/>
    </source>
</evidence>
<keyword evidence="3" id="KW-1185">Reference proteome</keyword>
<comment type="caution">
    <text evidence="2">The sequence shown here is derived from an EMBL/GenBank/DDBJ whole genome shotgun (WGS) entry which is preliminary data.</text>
</comment>
<feature type="transmembrane region" description="Helical" evidence="1">
    <location>
        <begin position="12"/>
        <end position="45"/>
    </location>
</feature>
<name>F3GQ84_PSESJ</name>
<dbReference type="EMBL" id="AEAI01004010">
    <property type="protein sequence ID" value="EGH49237.1"/>
    <property type="molecule type" value="Genomic_DNA"/>
</dbReference>
<feature type="non-terminal residue" evidence="2">
    <location>
        <position position="1"/>
    </location>
</feature>
<evidence type="ECO:0000313" key="3">
    <source>
        <dbReference type="Proteomes" id="UP000004986"/>
    </source>
</evidence>
<dbReference type="Proteomes" id="UP000004986">
    <property type="component" value="Unassembled WGS sequence"/>
</dbReference>
<dbReference type="AlphaFoldDB" id="F3GQ84"/>
<keyword evidence="1" id="KW-1133">Transmembrane helix</keyword>
<accession>F3GQ84</accession>
<evidence type="ECO:0000256" key="1">
    <source>
        <dbReference type="SAM" id="Phobius"/>
    </source>
</evidence>
<gene>
    <name evidence="2" type="ORF">PSYPI_45513</name>
</gene>
<keyword evidence="1" id="KW-0472">Membrane</keyword>
<evidence type="ECO:0000313" key="2">
    <source>
        <dbReference type="EMBL" id="EGH49237.1"/>
    </source>
</evidence>
<protein>
    <recommendedName>
        <fullName evidence="4">AI-2E family transporter</fullName>
    </recommendedName>
</protein>
<sequence>KPYLISRGGNLPLVIVLLGVFGGLLAFGFIGLFIGPTLLAVAYSLLTDWVGSER</sequence>
<reference evidence="2 3" key="1">
    <citation type="journal article" date="2011" name="PLoS Pathog.">
        <title>Dynamic evolution of pathogenicity revealed by sequencing and comparative genomics of 19 Pseudomonas syringae isolates.</title>
        <authorList>
            <person name="Baltrus D.A."/>
            <person name="Nishimura M.T."/>
            <person name="Romanchuk A."/>
            <person name="Chang J.H."/>
            <person name="Mukhtar M.S."/>
            <person name="Cherkis K."/>
            <person name="Roach J."/>
            <person name="Grant S.R."/>
            <person name="Jones C.D."/>
            <person name="Dangl J.L."/>
        </authorList>
    </citation>
    <scope>NUCLEOTIDE SEQUENCE [LARGE SCALE GENOMIC DNA]</scope>
    <source>
        <strain evidence="2 3">1704B</strain>
    </source>
</reference>
<proteinExistence type="predicted"/>
<feature type="non-terminal residue" evidence="2">
    <location>
        <position position="54"/>
    </location>
</feature>
<organism evidence="2 3">
    <name type="scientific">Pseudomonas syringae pv. pisi str. 1704B</name>
    <dbReference type="NCBI Taxonomy" id="629263"/>
    <lineage>
        <taxon>Bacteria</taxon>
        <taxon>Pseudomonadati</taxon>
        <taxon>Pseudomonadota</taxon>
        <taxon>Gammaproteobacteria</taxon>
        <taxon>Pseudomonadales</taxon>
        <taxon>Pseudomonadaceae</taxon>
        <taxon>Pseudomonas</taxon>
        <taxon>Pseudomonas syringae</taxon>
    </lineage>
</organism>